<evidence type="ECO:0000313" key="1">
    <source>
        <dbReference type="EMBL" id="QUT46468.1"/>
    </source>
</evidence>
<name>A0A975KHK3_9BACE</name>
<dbReference type="AlphaFoldDB" id="A0A975KHK3"/>
<accession>A0A975KHK3</accession>
<proteinExistence type="predicted"/>
<gene>
    <name evidence="1" type="ORF">INE88_03297</name>
</gene>
<dbReference type="Proteomes" id="UP000679226">
    <property type="component" value="Chromosome"/>
</dbReference>
<organism evidence="1 2">
    <name type="scientific">Bacteroides eggerthii</name>
    <dbReference type="NCBI Taxonomy" id="28111"/>
    <lineage>
        <taxon>Bacteria</taxon>
        <taxon>Pseudomonadati</taxon>
        <taxon>Bacteroidota</taxon>
        <taxon>Bacteroidia</taxon>
        <taxon>Bacteroidales</taxon>
        <taxon>Bacteroidaceae</taxon>
        <taxon>Bacteroides</taxon>
    </lineage>
</organism>
<dbReference type="KEGG" id="beg:INE88_03297"/>
<protein>
    <submittedName>
        <fullName evidence="1">Uncharacterized protein</fullName>
    </submittedName>
</protein>
<sequence length="56" mass="6606">MSDLELIFTMLGEINKWHSVAETLLGWLVSKPKKSWVVVLFLLKNFYRIPISRMIL</sequence>
<evidence type="ECO:0000313" key="2">
    <source>
        <dbReference type="Proteomes" id="UP000679226"/>
    </source>
</evidence>
<dbReference type="EMBL" id="CP072227">
    <property type="protein sequence ID" value="QUT46468.1"/>
    <property type="molecule type" value="Genomic_DNA"/>
</dbReference>
<reference evidence="1" key="1">
    <citation type="journal article" date="2021" name="PLoS Genet.">
        <title>Mobile Type VI secretion system loci of the gut Bacteroidales display extensive intra-ecosystem transfer, multi-species spread and geographical clustering.</title>
        <authorList>
            <person name="Garcia-Bayona L."/>
            <person name="Coyne M.J."/>
            <person name="Comstock L.E."/>
        </authorList>
    </citation>
    <scope>NUCLEOTIDE SEQUENCE</scope>
    <source>
        <strain evidence="1">CL11T00C20</strain>
    </source>
</reference>